<dbReference type="SMART" id="SM01197">
    <property type="entry name" value="FANCL_C"/>
    <property type="match status" value="1"/>
</dbReference>
<evidence type="ECO:0000256" key="4">
    <source>
        <dbReference type="ARBA" id="ARBA00007997"/>
    </source>
</evidence>
<dbReference type="InterPro" id="IPR001841">
    <property type="entry name" value="Znf_RING"/>
</dbReference>
<comment type="pathway">
    <text evidence="3 16">Protein modification; protein ubiquitination.</text>
</comment>
<proteinExistence type="inferred from homology"/>
<dbReference type="GO" id="GO:0016567">
    <property type="term" value="P:protein ubiquitination"/>
    <property type="evidence" value="ECO:0007669"/>
    <property type="project" value="UniProtKB-UniPathway"/>
</dbReference>
<dbReference type="InterPro" id="IPR054478">
    <property type="entry name" value="LTN1_UBC"/>
</dbReference>
<dbReference type="KEGG" id="lel:PVL30_000047"/>
<dbReference type="InterPro" id="IPR011016">
    <property type="entry name" value="Znf_RING-CH"/>
</dbReference>
<evidence type="ECO:0000256" key="11">
    <source>
        <dbReference type="ARBA" id="ARBA00022771"/>
    </source>
</evidence>
<dbReference type="Pfam" id="PF22999">
    <property type="entry name" value="LTN1_E3_ligase_6th"/>
    <property type="match status" value="1"/>
</dbReference>
<dbReference type="GeneID" id="5235544"/>
<dbReference type="Pfam" id="PF13639">
    <property type="entry name" value="zf-RING_2"/>
    <property type="match status" value="1"/>
</dbReference>
<evidence type="ECO:0000256" key="12">
    <source>
        <dbReference type="ARBA" id="ARBA00022786"/>
    </source>
</evidence>
<gene>
    <name evidence="18" type="ORF">LELG_00047</name>
</gene>
<dbReference type="FunFam" id="3.30.40.10:FF:000038">
    <property type="entry name" value="E3 ubiquitin-protein ligase listerin"/>
    <property type="match status" value="1"/>
</dbReference>
<dbReference type="Pfam" id="PF22958">
    <property type="entry name" value="Ltn1_1st"/>
    <property type="match status" value="1"/>
</dbReference>
<dbReference type="GO" id="GO:0005829">
    <property type="term" value="C:cytosol"/>
    <property type="evidence" value="ECO:0007669"/>
    <property type="project" value="UniProtKB-SubCell"/>
</dbReference>
<dbReference type="EMBL" id="CH981524">
    <property type="protein sequence ID" value="EDK41869.1"/>
    <property type="molecule type" value="Genomic_DNA"/>
</dbReference>
<comment type="catalytic activity">
    <reaction evidence="1 16">
        <text>S-ubiquitinyl-[E2 ubiquitin-conjugating enzyme]-L-cysteine + [acceptor protein]-L-lysine = [E2 ubiquitin-conjugating enzyme]-L-cysteine + N(6)-ubiquitinyl-[acceptor protein]-L-lysine.</text>
        <dbReference type="EC" id="2.3.2.27"/>
    </reaction>
</comment>
<dbReference type="Gene3D" id="3.30.40.10">
    <property type="entry name" value="Zinc/RING finger domain, C3HC4 (zinc finger)"/>
    <property type="match status" value="1"/>
</dbReference>
<dbReference type="VEuPathDB" id="FungiDB:LELG_00047"/>
<accession>A5DRR1</accession>
<dbReference type="EC" id="2.3.2.27" evidence="5 16"/>
<reference evidence="18 19" key="1">
    <citation type="journal article" date="2009" name="Nature">
        <title>Evolution of pathogenicity and sexual reproduction in eight Candida genomes.</title>
        <authorList>
            <person name="Butler G."/>
            <person name="Rasmussen M.D."/>
            <person name="Lin M.F."/>
            <person name="Santos M.A."/>
            <person name="Sakthikumar S."/>
            <person name="Munro C.A."/>
            <person name="Rheinbay E."/>
            <person name="Grabherr M."/>
            <person name="Forche A."/>
            <person name="Reedy J.L."/>
            <person name="Agrafioti I."/>
            <person name="Arnaud M.B."/>
            <person name="Bates S."/>
            <person name="Brown A.J."/>
            <person name="Brunke S."/>
            <person name="Costanzo M.C."/>
            <person name="Fitzpatrick D.A."/>
            <person name="de Groot P.W."/>
            <person name="Harris D."/>
            <person name="Hoyer L.L."/>
            <person name="Hube B."/>
            <person name="Klis F.M."/>
            <person name="Kodira C."/>
            <person name="Lennard N."/>
            <person name="Logue M.E."/>
            <person name="Martin R."/>
            <person name="Neiman A.M."/>
            <person name="Nikolaou E."/>
            <person name="Quail M.A."/>
            <person name="Quinn J."/>
            <person name="Santos M.C."/>
            <person name="Schmitzberger F.F."/>
            <person name="Sherlock G."/>
            <person name="Shah P."/>
            <person name="Silverstein K.A."/>
            <person name="Skrzypek M.S."/>
            <person name="Soll D."/>
            <person name="Staggs R."/>
            <person name="Stansfield I."/>
            <person name="Stumpf M.P."/>
            <person name="Sudbery P.E."/>
            <person name="Srikantha T."/>
            <person name="Zeng Q."/>
            <person name="Berman J."/>
            <person name="Berriman M."/>
            <person name="Heitman J."/>
            <person name="Gow N.A."/>
            <person name="Lorenz M.C."/>
            <person name="Birren B.W."/>
            <person name="Kellis M."/>
            <person name="Cuomo C.A."/>
        </authorList>
    </citation>
    <scope>NUCLEOTIDE SEQUENCE [LARGE SCALE GENOMIC DNA]</scope>
    <source>
        <strain evidence="19">ATCC 11503 / BCRC 21390 / CBS 2605 / JCM 1781 / NBRC 1676 / NRRL YB-4239</strain>
    </source>
</reference>
<evidence type="ECO:0000256" key="6">
    <source>
        <dbReference type="ARBA" id="ARBA00017157"/>
    </source>
</evidence>
<evidence type="ECO:0000313" key="19">
    <source>
        <dbReference type="Proteomes" id="UP000001996"/>
    </source>
</evidence>
<dbReference type="GO" id="GO:0061630">
    <property type="term" value="F:ubiquitin protein ligase activity"/>
    <property type="evidence" value="ECO:0007669"/>
    <property type="project" value="UniProtKB-UniRule"/>
</dbReference>
<keyword evidence="12 16" id="KW-0833">Ubl conjugation pathway</keyword>
<comment type="similarity">
    <text evidence="4 16">Belongs to the LTN1 family.</text>
</comment>
<dbReference type="GO" id="GO:0008270">
    <property type="term" value="F:zinc ion binding"/>
    <property type="evidence" value="ECO:0007669"/>
    <property type="project" value="UniProtKB-KW"/>
</dbReference>
<dbReference type="InterPro" id="IPR013083">
    <property type="entry name" value="Znf_RING/FYVE/PHD"/>
</dbReference>
<evidence type="ECO:0000256" key="15">
    <source>
        <dbReference type="PROSITE-ProRule" id="PRU00175"/>
    </source>
</evidence>
<dbReference type="GO" id="GO:1990116">
    <property type="term" value="P:ribosome-associated ubiquitin-dependent protein catabolic process"/>
    <property type="evidence" value="ECO:0007669"/>
    <property type="project" value="UniProtKB-UniRule"/>
</dbReference>
<evidence type="ECO:0000313" key="18">
    <source>
        <dbReference type="EMBL" id="EDK41869.1"/>
    </source>
</evidence>
<evidence type="ECO:0000256" key="8">
    <source>
        <dbReference type="ARBA" id="ARBA00022679"/>
    </source>
</evidence>
<dbReference type="HOGENOM" id="CLU_000471_0_0_1"/>
<dbReference type="GO" id="GO:0072344">
    <property type="term" value="P:rescue of stalled ribosome"/>
    <property type="evidence" value="ECO:0007669"/>
    <property type="project" value="UniProtKB-UniRule"/>
</dbReference>
<dbReference type="SMART" id="SM00744">
    <property type="entry name" value="RINGv"/>
    <property type="match status" value="1"/>
</dbReference>
<dbReference type="UniPathway" id="UPA00143"/>
<dbReference type="GO" id="GO:1990112">
    <property type="term" value="C:RQC complex"/>
    <property type="evidence" value="ECO:0007669"/>
    <property type="project" value="UniProtKB-UniRule"/>
</dbReference>
<name>A5DRR1_LODEL</name>
<keyword evidence="10" id="KW-0677">Repeat</keyword>
<comment type="function">
    <text evidence="16">E3 ubiquitin-protein ligase. Component of the ribosome quality control complex (RQC), a ribosome-associated complex that mediates ubiquitination and extraction of incompletely synthesized nascent chains for proteasomal degradation.</text>
</comment>
<evidence type="ECO:0000259" key="17">
    <source>
        <dbReference type="PROSITE" id="PS50089"/>
    </source>
</evidence>
<evidence type="ECO:0000256" key="13">
    <source>
        <dbReference type="ARBA" id="ARBA00022833"/>
    </source>
</evidence>
<dbReference type="Pfam" id="PF23009">
    <property type="entry name" value="UBC_like"/>
    <property type="match status" value="1"/>
</dbReference>
<dbReference type="PANTHER" id="PTHR12389:SF0">
    <property type="entry name" value="E3 UBIQUITIN-PROTEIN LIGASE LISTERIN"/>
    <property type="match status" value="1"/>
</dbReference>
<evidence type="ECO:0000256" key="3">
    <source>
        <dbReference type="ARBA" id="ARBA00004906"/>
    </source>
</evidence>
<evidence type="ECO:0000256" key="7">
    <source>
        <dbReference type="ARBA" id="ARBA00022490"/>
    </source>
</evidence>
<keyword evidence="9 16" id="KW-0479">Metal-binding</keyword>
<dbReference type="FunCoup" id="A5DRR1">
    <property type="interactions" value="570"/>
</dbReference>
<keyword evidence="13 16" id="KW-0862">Zinc</keyword>
<dbReference type="SUPFAM" id="SSF57850">
    <property type="entry name" value="RING/U-box"/>
    <property type="match status" value="1"/>
</dbReference>
<sequence length="1497" mass="170644">MEEEFTGNLGYNGLELSFNYFTFPPDVSTIANSELVVIFKSLAKKDSKTKEKALNELLVYIGEHDNQNYFDDLAIICWVKQYPKIAIDNEKSVRLLAHQVQGAFLKGLGKAYSRFLKSTMPIWLMGIYDQDKSVLSGAYKLLLDSFLGDASKVEKTWQVFQEPLVNLIGSVVTVESPETLADARYTSESDMQIKYDRVLSASILLLLKVLSGKPSSVDAILQLDTMWKKLSSSASGESMNLSLFRTILTLIAKLFTILSDKTSSDIDSVAVDSIADLNSVYKKVCKAILKVKFGADVQSIVYSTVIISFWHALFILTRYGFEHKTKKNLWEIGSKASSRLQDYIELGPCDLDPSYYTLIIRLFTDMKKYEIKIIEDLGTTCVKSLLHPYNRLRDTFKPVCLDAALQLIEVFGISNTSLVKEIANNAVLGLSNAKRENTRIEFTSIFKNHGDLLTEAIKSIAGDVTHQILHLNLNSNTNGNENANGSEMAVPPLETPTSLIIALLTVCNILNLNQVSNELVDAVVANNKIQQSKVSTIVTAYVETNENVTPAVEQYISKISEIIGQDASENSIYLLKATQQSQNLNNESQMTDLINESFNQLTLCQPQLRNNFIRIMNVDMDKDLYPRIYEYVKENTAERIDNKYVDRIFELGDEEILQNLIKDLNESSMSLFLTSASKQEYLDRIINLKINNVLHLAWTNLLKPFLQSLSKYGDVYFESLLNFIRDNSLQTNWKKLVDLVETSPFLYDRFEQELRKLINKLSVNEVSISNALGLAIYISKHGSASLEKELVSLARFVVILYQQRENTQEQDLVGENSRKWRKLSLIASEYISDYLFTQSLDFKDENALFETLKLRPDFQISLCELAEKFVTIEEGMANDLDLFEFYYARSLAKAIENACENANLTAFESLNINYQKLVKQPFKFVALVTGTRRFLSSLSFDRVRNYVFSEILSVRAEEDILQNGLKWMSLLLPLQDYGYKGDLYAGVKLNMVLGKLQSWLDSSISYDEDFIDMRIQMMRFLSQLPSIQQTLPDAYDEITMRLIEENFEMANDRIDLKYYTLKSYLALTRTNVSLDVPNETLMSLLLTSSELKKTQVQNLVEGVLERVILSVKFGTKKLLEHKDSLFKLLLNSQSTIIIRLAAFYLSIVLESEKDDFVIEYQLSENGDKDKESDDNSIKKLKPTLPAPLMQVANKFSVESELESLRFLLSWLLISNYLNNVTISIRNAYLNELLSSKNFQTILFYIFDHIEMSTQFLDSLTKDSITTNDVVGIHKTEPIDTELKLLALQVYFRLLKHSGFQVQLWFQEIRDKQLQAKVQKVTTKHLSPFLINEILEKVAAEKDLIQSKQDNLTIKVNLVASEVKTMYIVDDQRLEMVIKIPKLYPLENVSIDGPSRVGVKENRWKAWLLASQKIISIQNGSVVDAIELFCKNINLHFSGFEDCAICYSILHQDMSLPSKTCQTCNNKFHAACLYKWFKSSGNSTCPLCRSGFNFKSRN</sequence>
<evidence type="ECO:0000256" key="1">
    <source>
        <dbReference type="ARBA" id="ARBA00000900"/>
    </source>
</evidence>
<evidence type="ECO:0000256" key="14">
    <source>
        <dbReference type="ARBA" id="ARBA00055150"/>
    </source>
</evidence>
<keyword evidence="11 15" id="KW-0863">Zinc-finger</keyword>
<dbReference type="InterPro" id="IPR054476">
    <property type="entry name" value="Ltn1_N"/>
</dbReference>
<protein>
    <recommendedName>
        <fullName evidence="6 16">E3 ubiquitin-protein ligase listerin</fullName>
        <ecNumber evidence="5 16">2.3.2.27</ecNumber>
    </recommendedName>
    <alternativeName>
        <fullName evidence="16">RING-type E3 ubiquitin transferase listerin</fullName>
    </alternativeName>
</protein>
<dbReference type="PANTHER" id="PTHR12389">
    <property type="entry name" value="ZINC FINGER PROTEIN 294"/>
    <property type="match status" value="1"/>
</dbReference>
<evidence type="ECO:0000256" key="10">
    <source>
        <dbReference type="ARBA" id="ARBA00022737"/>
    </source>
</evidence>
<dbReference type="InterPro" id="IPR054477">
    <property type="entry name" value="LTN1_E3_ligase_6th"/>
</dbReference>
<dbReference type="PROSITE" id="PS50089">
    <property type="entry name" value="ZF_RING_2"/>
    <property type="match status" value="1"/>
</dbReference>
<dbReference type="CDD" id="cd16491">
    <property type="entry name" value="RING-CH-C4HC3_LTN1"/>
    <property type="match status" value="1"/>
</dbReference>
<dbReference type="Proteomes" id="UP000001996">
    <property type="component" value="Unassembled WGS sequence"/>
</dbReference>
<dbReference type="OrthoDB" id="6108at2759"/>
<dbReference type="OMA" id="NRFHGAC"/>
<dbReference type="InterPro" id="IPR039795">
    <property type="entry name" value="LTN1/Rkr1"/>
</dbReference>
<evidence type="ECO:0000256" key="2">
    <source>
        <dbReference type="ARBA" id="ARBA00004514"/>
    </source>
</evidence>
<comment type="function">
    <text evidence="14">E3 ubiquitin-protein ligase component of the ribosome quality control complex (RQC), a ribosome-associated complex that mediates ubiquitination and extraction of incompletely synthesized nascent chains for proteasomal degradation. Mediates ubiquitination of proteins derived from mRNAs lacking stop codons (non-stop proteins) and other translation arrest products induced by poly-lysine sequences and tandem rare codons. Ubiquitination leads to CDC48 recruitment for extraction and degradation of the incomplete translation product. May indirectly play a role in chromatin function and transcription.</text>
</comment>
<keyword evidence="8 16" id="KW-0808">Transferase</keyword>
<comment type="subcellular location">
    <subcellularLocation>
        <location evidence="2">Cytoplasm</location>
        <location evidence="2">Cytosol</location>
    </subcellularLocation>
</comment>
<keyword evidence="19" id="KW-1185">Reference proteome</keyword>
<dbReference type="InParanoid" id="A5DRR1"/>
<dbReference type="InterPro" id="IPR039804">
    <property type="entry name" value="RING-CH-C4HC3_LTN1"/>
</dbReference>
<evidence type="ECO:0000256" key="5">
    <source>
        <dbReference type="ARBA" id="ARBA00012483"/>
    </source>
</evidence>
<feature type="domain" description="RING-type" evidence="17">
    <location>
        <begin position="1442"/>
        <end position="1488"/>
    </location>
</feature>
<keyword evidence="7" id="KW-0963">Cytoplasm</keyword>
<comment type="subunit">
    <text evidence="16">Component of the ribosome quality control complex (RQC).</text>
</comment>
<evidence type="ECO:0000256" key="16">
    <source>
        <dbReference type="RuleBase" id="RU367090"/>
    </source>
</evidence>
<organism evidence="18 19">
    <name type="scientific">Lodderomyces elongisporus (strain ATCC 11503 / CBS 2605 / JCM 1781 / NBRC 1676 / NRRL YB-4239)</name>
    <name type="common">Yeast</name>
    <name type="synonym">Saccharomyces elongisporus</name>
    <dbReference type="NCBI Taxonomy" id="379508"/>
    <lineage>
        <taxon>Eukaryota</taxon>
        <taxon>Fungi</taxon>
        <taxon>Dikarya</taxon>
        <taxon>Ascomycota</taxon>
        <taxon>Saccharomycotina</taxon>
        <taxon>Pichiomycetes</taxon>
        <taxon>Debaryomycetaceae</taxon>
        <taxon>Candida/Lodderomyces clade</taxon>
        <taxon>Lodderomyces</taxon>
    </lineage>
</organism>
<dbReference type="STRING" id="379508.A5DRR1"/>
<dbReference type="eggNOG" id="KOG0803">
    <property type="taxonomic scope" value="Eukaryota"/>
</dbReference>
<evidence type="ECO:0000256" key="9">
    <source>
        <dbReference type="ARBA" id="ARBA00022723"/>
    </source>
</evidence>
<dbReference type="GO" id="GO:0043023">
    <property type="term" value="F:ribosomal large subunit binding"/>
    <property type="evidence" value="ECO:0007669"/>
    <property type="project" value="TreeGrafter"/>
</dbReference>